<accession>A0ABQ6MF84</accession>
<dbReference type="SUPFAM" id="SSF53187">
    <property type="entry name" value="Zn-dependent exopeptidases"/>
    <property type="match status" value="1"/>
</dbReference>
<evidence type="ECO:0000313" key="7">
    <source>
        <dbReference type="Proteomes" id="UP001165060"/>
    </source>
</evidence>
<organism evidence="6 7">
    <name type="scientific">Tetraparma gracilis</name>
    <dbReference type="NCBI Taxonomy" id="2962635"/>
    <lineage>
        <taxon>Eukaryota</taxon>
        <taxon>Sar</taxon>
        <taxon>Stramenopiles</taxon>
        <taxon>Ochrophyta</taxon>
        <taxon>Bolidophyceae</taxon>
        <taxon>Parmales</taxon>
        <taxon>Triparmaceae</taxon>
        <taxon>Tetraparma</taxon>
    </lineage>
</organism>
<evidence type="ECO:0000256" key="4">
    <source>
        <dbReference type="SAM" id="MobiDB-lite"/>
    </source>
</evidence>
<name>A0ABQ6MF84_9STRA</name>
<protein>
    <recommendedName>
        <fullName evidence="5">PNPLA domain-containing protein</fullName>
    </recommendedName>
</protein>
<dbReference type="Proteomes" id="UP001165060">
    <property type="component" value="Unassembled WGS sequence"/>
</dbReference>
<evidence type="ECO:0000256" key="1">
    <source>
        <dbReference type="ARBA" id="ARBA00022801"/>
    </source>
</evidence>
<gene>
    <name evidence="6" type="ORF">TeGR_g10999</name>
</gene>
<dbReference type="InterPro" id="IPR016035">
    <property type="entry name" value="Acyl_Trfase/lysoPLipase"/>
</dbReference>
<dbReference type="Gene3D" id="3.40.1090.10">
    <property type="entry name" value="Cytosolic phospholipase A2 catalytic domain"/>
    <property type="match status" value="1"/>
</dbReference>
<dbReference type="EMBL" id="BRYB01002769">
    <property type="protein sequence ID" value="GMI25116.1"/>
    <property type="molecule type" value="Genomic_DNA"/>
</dbReference>
<keyword evidence="1" id="KW-0378">Hydrolase</keyword>
<evidence type="ECO:0000256" key="3">
    <source>
        <dbReference type="ARBA" id="ARBA00023098"/>
    </source>
</evidence>
<keyword evidence="3" id="KW-0443">Lipid metabolism</keyword>
<sequence length="321" mass="35301">MTSNPTKLALFRNFNYAVDAPPAASEPELGGGEEGTDEQLMNVGGVIRDEFGAGAPTEGYLESLGSPEATGGKPEVGSWEAKPPLFFPNGRRSRHEGSMRIKQRVALRATTAAPTIFRPVLMEGEFYVDGGVVCSNPAAVALHEANCLFPDVPVELIVSCGTGAFREEKRAPKLGWDAIITQIVNSATDGEATHEVLKDLLVNEQKVPLLRRIKRKLVGTNTVKTKYYRCGLGGEREHEKPGEEGVFKNPVTCAIMIGNTDTRWYWDLSDSIYRFSPVELHIKDLGMFHGLNERISVAGMSKIVEYYKEIIELADGEDERE</sequence>
<keyword evidence="7" id="KW-1185">Reference proteome</keyword>
<dbReference type="Pfam" id="PF01734">
    <property type="entry name" value="Patatin"/>
    <property type="match status" value="1"/>
</dbReference>
<proteinExistence type="predicted"/>
<dbReference type="Gene3D" id="1.10.150.900">
    <property type="match status" value="1"/>
</dbReference>
<feature type="region of interest" description="Disordered" evidence="4">
    <location>
        <begin position="66"/>
        <end position="93"/>
    </location>
</feature>
<dbReference type="SUPFAM" id="SSF52151">
    <property type="entry name" value="FabD/lysophospholipase-like"/>
    <property type="match status" value="1"/>
</dbReference>
<dbReference type="PANTHER" id="PTHR24185:SF1">
    <property type="entry name" value="CALCIUM-INDEPENDENT PHOSPHOLIPASE A2-GAMMA"/>
    <property type="match status" value="1"/>
</dbReference>
<reference evidence="6 7" key="1">
    <citation type="journal article" date="2023" name="Commun. Biol.">
        <title>Genome analysis of Parmales, the sister group of diatoms, reveals the evolutionary specialization of diatoms from phago-mixotrophs to photoautotrophs.</title>
        <authorList>
            <person name="Ban H."/>
            <person name="Sato S."/>
            <person name="Yoshikawa S."/>
            <person name="Yamada K."/>
            <person name="Nakamura Y."/>
            <person name="Ichinomiya M."/>
            <person name="Sato N."/>
            <person name="Blanc-Mathieu R."/>
            <person name="Endo H."/>
            <person name="Kuwata A."/>
            <person name="Ogata H."/>
        </authorList>
    </citation>
    <scope>NUCLEOTIDE SEQUENCE [LARGE SCALE GENOMIC DNA]</scope>
</reference>
<comment type="caution">
    <text evidence="6">The sequence shown here is derived from an EMBL/GenBank/DDBJ whole genome shotgun (WGS) entry which is preliminary data.</text>
</comment>
<keyword evidence="2" id="KW-0442">Lipid degradation</keyword>
<dbReference type="PANTHER" id="PTHR24185">
    <property type="entry name" value="CALCIUM-INDEPENDENT PHOSPHOLIPASE A2-GAMMA"/>
    <property type="match status" value="1"/>
</dbReference>
<evidence type="ECO:0000256" key="2">
    <source>
        <dbReference type="ARBA" id="ARBA00022963"/>
    </source>
</evidence>
<evidence type="ECO:0000259" key="5">
    <source>
        <dbReference type="Pfam" id="PF01734"/>
    </source>
</evidence>
<evidence type="ECO:0000313" key="6">
    <source>
        <dbReference type="EMBL" id="GMI25116.1"/>
    </source>
</evidence>
<dbReference type="InterPro" id="IPR002641">
    <property type="entry name" value="PNPLA_dom"/>
</dbReference>
<feature type="domain" description="PNPLA" evidence="5">
    <location>
        <begin position="90"/>
        <end position="142"/>
    </location>
</feature>